<protein>
    <submittedName>
        <fullName evidence="1">Uncharacterized protein</fullName>
    </submittedName>
</protein>
<gene>
    <name evidence="1" type="ORF">LCGC14_0547820</name>
</gene>
<accession>A0A0F9RQY7</accession>
<name>A0A0F9RQY7_9ZZZZ</name>
<proteinExistence type="predicted"/>
<organism evidence="1">
    <name type="scientific">marine sediment metagenome</name>
    <dbReference type="NCBI Taxonomy" id="412755"/>
    <lineage>
        <taxon>unclassified sequences</taxon>
        <taxon>metagenomes</taxon>
        <taxon>ecological metagenomes</taxon>
    </lineage>
</organism>
<dbReference type="AlphaFoldDB" id="A0A0F9RQY7"/>
<evidence type="ECO:0000313" key="1">
    <source>
        <dbReference type="EMBL" id="KKN58875.1"/>
    </source>
</evidence>
<reference evidence="1" key="1">
    <citation type="journal article" date="2015" name="Nature">
        <title>Complex archaea that bridge the gap between prokaryotes and eukaryotes.</title>
        <authorList>
            <person name="Spang A."/>
            <person name="Saw J.H."/>
            <person name="Jorgensen S.L."/>
            <person name="Zaremba-Niedzwiedzka K."/>
            <person name="Martijn J."/>
            <person name="Lind A.E."/>
            <person name="van Eijk R."/>
            <person name="Schleper C."/>
            <person name="Guy L."/>
            <person name="Ettema T.J."/>
        </authorList>
    </citation>
    <scope>NUCLEOTIDE SEQUENCE</scope>
</reference>
<dbReference type="EMBL" id="LAZR01000746">
    <property type="protein sequence ID" value="KKN58875.1"/>
    <property type="molecule type" value="Genomic_DNA"/>
</dbReference>
<sequence>MNDCGCCDKTVDCEWLSNTFDRSCCSCKDVPVMKRCDWCRQDYIDSRAE</sequence>
<comment type="caution">
    <text evidence="1">The sequence shown here is derived from an EMBL/GenBank/DDBJ whole genome shotgun (WGS) entry which is preliminary data.</text>
</comment>